<keyword evidence="1" id="KW-0175">Coiled coil</keyword>
<evidence type="ECO:0000256" key="1">
    <source>
        <dbReference type="SAM" id="Coils"/>
    </source>
</evidence>
<reference evidence="3" key="1">
    <citation type="submission" date="2025-08" db="UniProtKB">
        <authorList>
            <consortium name="RefSeq"/>
        </authorList>
    </citation>
    <scope>IDENTIFICATION</scope>
</reference>
<dbReference type="AlphaFoldDB" id="A0A2Y9S1B8"/>
<dbReference type="Pfam" id="PF15397">
    <property type="entry name" value="DUF4618"/>
    <property type="match status" value="1"/>
</dbReference>
<feature type="coiled-coil region" evidence="1">
    <location>
        <begin position="153"/>
        <end position="241"/>
    </location>
</feature>
<name>A0A2Y9S1B8_TRIMA</name>
<dbReference type="PANTHER" id="PTHR28574:SF1">
    <property type="entry name" value="RIKEN CDNA 6820408C15 GENE"/>
    <property type="match status" value="1"/>
</dbReference>
<organism evidence="2 3">
    <name type="scientific">Trichechus manatus latirostris</name>
    <name type="common">Florida manatee</name>
    <dbReference type="NCBI Taxonomy" id="127582"/>
    <lineage>
        <taxon>Eukaryota</taxon>
        <taxon>Metazoa</taxon>
        <taxon>Chordata</taxon>
        <taxon>Craniata</taxon>
        <taxon>Vertebrata</taxon>
        <taxon>Euteleostomi</taxon>
        <taxon>Mammalia</taxon>
        <taxon>Eutheria</taxon>
        <taxon>Afrotheria</taxon>
        <taxon>Sirenia</taxon>
        <taxon>Trichechidae</taxon>
        <taxon>Trichechus</taxon>
    </lineage>
</organism>
<keyword evidence="2" id="KW-1185">Reference proteome</keyword>
<dbReference type="Proteomes" id="UP000248480">
    <property type="component" value="Unplaced"/>
</dbReference>
<dbReference type="GeneID" id="101340681"/>
<gene>
    <name evidence="3" type="primary">CUNH20orf96</name>
</gene>
<protein>
    <submittedName>
        <fullName evidence="3">Uncharacterized protein C20orf96 homolog</fullName>
    </submittedName>
</protein>
<proteinExistence type="predicted"/>
<dbReference type="STRING" id="127582.A0A2Y9S1B8"/>
<dbReference type="KEGG" id="tmu:101340681"/>
<sequence>MAHVFPELDRSGIRSTIRRYQALVSPGGLERECGLADPGPVVRFRSTPMVVTVPVLLSKSMLSVTSQPRSQREPRRGEKLDPGKMQANIRLMRMVLRNRRTSLQVLQNHENFLTKLNQDLVKTIQNVEDSTALKVREMLQQQNILGNVIQILEYSNKKRLEELKRELQEWEEKEEYQINYLEQQVEQLNAKIKKIHEEVNFLSTYMDHEYPVRLVQIANLLRQVQQMRDRQQDELDDLSEMRKMVLQSLSDKIQRKKKDLLKSLVMKVLHPHQEVLVRNTRDNQEMLKYMDKFRDFIDQFTEEMPLLRAQVQHLQAQIREHREIIFEDVLLRRPKCTPEMDVILNIPVEELLPF</sequence>
<dbReference type="CTD" id="103188630"/>
<evidence type="ECO:0000313" key="2">
    <source>
        <dbReference type="Proteomes" id="UP000248480"/>
    </source>
</evidence>
<dbReference type="FunCoup" id="A0A2Y9S1B8">
    <property type="interactions" value="9"/>
</dbReference>
<dbReference type="InterPro" id="IPR029236">
    <property type="entry name" value="DUF4618"/>
</dbReference>
<dbReference type="InParanoid" id="A0A2Y9S1B8"/>
<evidence type="ECO:0000313" key="3">
    <source>
        <dbReference type="RefSeq" id="XP_023598164.1"/>
    </source>
</evidence>
<dbReference type="PANTHER" id="PTHR28574">
    <property type="entry name" value="RIKEN CDNA 6820408C15"/>
    <property type="match status" value="1"/>
</dbReference>
<dbReference type="RefSeq" id="XP_023598164.1">
    <property type="nucleotide sequence ID" value="XM_023742396.1"/>
</dbReference>
<accession>A0A2Y9S1B8</accession>